<dbReference type="SUPFAM" id="SSF48435">
    <property type="entry name" value="Bacterial muramidases"/>
    <property type="match status" value="1"/>
</dbReference>
<gene>
    <name evidence="3" type="ORF">NO1_0486</name>
</gene>
<keyword evidence="4" id="KW-1185">Reference proteome</keyword>
<organism evidence="3 4">
    <name type="scientific">Termititenax aidoneus</name>
    <dbReference type="NCBI Taxonomy" id="2218524"/>
    <lineage>
        <taxon>Bacteria</taxon>
        <taxon>Bacillati</taxon>
        <taxon>Candidatus Margulisiibacteriota</taxon>
        <taxon>Candidatus Termititenacia</taxon>
        <taxon>Candidatus Termititenacales</taxon>
        <taxon>Candidatus Termititenacaceae</taxon>
        <taxon>Candidatus Termititenax</taxon>
    </lineage>
</organism>
<feature type="domain" description="Transglycosylase SLT" evidence="2">
    <location>
        <begin position="427"/>
        <end position="541"/>
    </location>
</feature>
<dbReference type="SUPFAM" id="SSF53955">
    <property type="entry name" value="Lysozyme-like"/>
    <property type="match status" value="1"/>
</dbReference>
<evidence type="ECO:0000259" key="2">
    <source>
        <dbReference type="Pfam" id="PF01464"/>
    </source>
</evidence>
<keyword evidence="1" id="KW-0732">Signal</keyword>
<dbReference type="Gene3D" id="1.10.530.10">
    <property type="match status" value="1"/>
</dbReference>
<dbReference type="InterPro" id="IPR011990">
    <property type="entry name" value="TPR-like_helical_dom_sf"/>
</dbReference>
<accession>A0A388T9J4</accession>
<comment type="caution">
    <text evidence="3">The sequence shown here is derived from an EMBL/GenBank/DDBJ whole genome shotgun (WGS) entry which is preliminary data.</text>
</comment>
<evidence type="ECO:0000313" key="4">
    <source>
        <dbReference type="Proteomes" id="UP000269352"/>
    </source>
</evidence>
<dbReference type="InterPro" id="IPR023346">
    <property type="entry name" value="Lysozyme-like_dom_sf"/>
</dbReference>
<dbReference type="CDD" id="cd13401">
    <property type="entry name" value="Slt70-like"/>
    <property type="match status" value="1"/>
</dbReference>
<dbReference type="EMBL" id="BGZN01000005">
    <property type="protein sequence ID" value="GBR73032.1"/>
    <property type="molecule type" value="Genomic_DNA"/>
</dbReference>
<keyword evidence="3" id="KW-0456">Lyase</keyword>
<dbReference type="InterPro" id="IPR019734">
    <property type="entry name" value="TPR_rpt"/>
</dbReference>
<dbReference type="GO" id="GO:0016829">
    <property type="term" value="F:lyase activity"/>
    <property type="evidence" value="ECO:0007669"/>
    <property type="project" value="UniProtKB-KW"/>
</dbReference>
<dbReference type="Proteomes" id="UP000269352">
    <property type="component" value="Unassembled WGS sequence"/>
</dbReference>
<dbReference type="PANTHER" id="PTHR37423">
    <property type="entry name" value="SOLUBLE LYTIC MUREIN TRANSGLYCOSYLASE-RELATED"/>
    <property type="match status" value="1"/>
</dbReference>
<dbReference type="GO" id="GO:0004553">
    <property type="term" value="F:hydrolase activity, hydrolyzing O-glycosyl compounds"/>
    <property type="evidence" value="ECO:0007669"/>
    <property type="project" value="InterPro"/>
</dbReference>
<dbReference type="PANTHER" id="PTHR37423:SF2">
    <property type="entry name" value="MEMBRANE-BOUND LYTIC MUREIN TRANSGLYCOSYLASE C"/>
    <property type="match status" value="1"/>
</dbReference>
<dbReference type="InterPro" id="IPR008939">
    <property type="entry name" value="Lytic_TGlycosylase_superhlx_U"/>
</dbReference>
<dbReference type="InterPro" id="IPR008258">
    <property type="entry name" value="Transglycosylase_SLT_dom_1"/>
</dbReference>
<reference evidence="3 4" key="1">
    <citation type="journal article" date="2019" name="ISME J.">
        <title>Genome analyses of uncultured TG2/ZB3 bacteria in 'Margulisbacteria' specifically attached to ectosymbiotic spirochetes of protists in the termite gut.</title>
        <authorList>
            <person name="Utami Y.D."/>
            <person name="Kuwahara H."/>
            <person name="Igai K."/>
            <person name="Murakami T."/>
            <person name="Sugaya K."/>
            <person name="Morikawa T."/>
            <person name="Nagura Y."/>
            <person name="Yuki M."/>
            <person name="Deevong P."/>
            <person name="Inoue T."/>
            <person name="Kihara K."/>
            <person name="Lo N."/>
            <person name="Yamada A."/>
            <person name="Ohkuma M."/>
            <person name="Hongoh Y."/>
        </authorList>
    </citation>
    <scope>NUCLEOTIDE SEQUENCE [LARGE SCALE GENOMIC DNA]</scope>
    <source>
        <strain evidence="3">NkOx7-01</strain>
    </source>
</reference>
<evidence type="ECO:0000256" key="1">
    <source>
        <dbReference type="ARBA" id="ARBA00022729"/>
    </source>
</evidence>
<dbReference type="Pfam" id="PF01464">
    <property type="entry name" value="SLT"/>
    <property type="match status" value="1"/>
</dbReference>
<dbReference type="Pfam" id="PF13174">
    <property type="entry name" value="TPR_6"/>
    <property type="match status" value="2"/>
</dbReference>
<name>A0A388T9J4_TERA1</name>
<dbReference type="AlphaFoldDB" id="A0A388T9J4"/>
<sequence>MSTLLSAANLDYAQAKKYLQDGHYDEAYRVFGYVGANRRHLRPYCDYYRALASYQAGQTARAAAILERYITQENIPYLDGALELLNDCYLALDRPQEIHPLAAYKKVGKLFAKSQYPEALRLLDAVSANEQLDDLPEDVYYYQARAYMYCAEPDQARRILLAHPGAGSVYYLGVLALHTRQTAPALQRFNEVVQKYPAAEYAPLALYNLARYTRGENSLRYYQRLYRDYPASRYADDAAWEVGSVYFRQKNYQRAAAVFLEGYGLNRYSDNADSLLYWAGKCYQKLRRPKDAEVIFQQAAREFPARFYGWRAAQQLGITPVIPSDNVQLADLKPQTDRALLELVKLGEYDDALAEAGLLTDRNKQERISTALRIYLAHSAYRSGSYLDAINLSAGVLADAEKTHDHTVLAPPELWRICYPQAQAGLVRANAAKNRLPANYVYALIREESRFDEKALSPANAYGLMQLIPATALQVMRQEQILTDEFTPEILHRPDLNILLGTVYLRQMLEQFGGNQYLALAAYNAGPTAAARWLRQHGGLKNFDIDIFVESISYTETRNYVKRVMRGYWLYDLIYGAL</sequence>
<dbReference type="GO" id="GO:0042597">
    <property type="term" value="C:periplasmic space"/>
    <property type="evidence" value="ECO:0007669"/>
    <property type="project" value="InterPro"/>
</dbReference>
<dbReference type="Gene3D" id="1.25.40.10">
    <property type="entry name" value="Tetratricopeptide repeat domain"/>
    <property type="match status" value="2"/>
</dbReference>
<protein>
    <submittedName>
        <fullName evidence="3">Peptidoglycan lyase</fullName>
    </submittedName>
</protein>
<evidence type="ECO:0000313" key="3">
    <source>
        <dbReference type="EMBL" id="GBR73032.1"/>
    </source>
</evidence>
<proteinExistence type="predicted"/>